<dbReference type="Pfam" id="PF01189">
    <property type="entry name" value="Methyltr_RsmB-F"/>
    <property type="match status" value="1"/>
</dbReference>
<dbReference type="GO" id="GO:0008173">
    <property type="term" value="F:RNA methyltransferase activity"/>
    <property type="evidence" value="ECO:0007669"/>
    <property type="project" value="InterPro"/>
</dbReference>
<keyword evidence="1 5" id="KW-0489">Methyltransferase</keyword>
<evidence type="ECO:0000256" key="2">
    <source>
        <dbReference type="ARBA" id="ARBA00022679"/>
    </source>
</evidence>
<protein>
    <submittedName>
        <fullName evidence="8">S-adenosyl-L-methionine-dependent methyltransferase</fullName>
    </submittedName>
</protein>
<evidence type="ECO:0000313" key="9">
    <source>
        <dbReference type="Proteomes" id="UP000799750"/>
    </source>
</evidence>
<feature type="binding site" evidence="5">
    <location>
        <begin position="249"/>
        <end position="255"/>
    </location>
    <ligand>
        <name>S-adenosyl-L-methionine</name>
        <dbReference type="ChEBI" id="CHEBI:59789"/>
    </ligand>
</feature>
<dbReference type="InterPro" id="IPR049561">
    <property type="entry name" value="NSUN5_7_fdxn-like"/>
</dbReference>
<dbReference type="InterPro" id="IPR048889">
    <property type="entry name" value="NSUN5_RCM1_N"/>
</dbReference>
<reference evidence="8" key="1">
    <citation type="journal article" date="2020" name="Stud. Mycol.">
        <title>101 Dothideomycetes genomes: a test case for predicting lifestyles and emergence of pathogens.</title>
        <authorList>
            <person name="Haridas S."/>
            <person name="Albert R."/>
            <person name="Binder M."/>
            <person name="Bloem J."/>
            <person name="Labutti K."/>
            <person name="Salamov A."/>
            <person name="Andreopoulos B."/>
            <person name="Baker S."/>
            <person name="Barry K."/>
            <person name="Bills G."/>
            <person name="Bluhm B."/>
            <person name="Cannon C."/>
            <person name="Castanera R."/>
            <person name="Culley D."/>
            <person name="Daum C."/>
            <person name="Ezra D."/>
            <person name="Gonzalez J."/>
            <person name="Henrissat B."/>
            <person name="Kuo A."/>
            <person name="Liang C."/>
            <person name="Lipzen A."/>
            <person name="Lutzoni F."/>
            <person name="Magnuson J."/>
            <person name="Mondo S."/>
            <person name="Nolan M."/>
            <person name="Ohm R."/>
            <person name="Pangilinan J."/>
            <person name="Park H.-J."/>
            <person name="Ramirez L."/>
            <person name="Alfaro M."/>
            <person name="Sun H."/>
            <person name="Tritt A."/>
            <person name="Yoshinaga Y."/>
            <person name="Zwiers L.-H."/>
            <person name="Turgeon B."/>
            <person name="Goodwin S."/>
            <person name="Spatafora J."/>
            <person name="Crous P."/>
            <person name="Grigoriev I."/>
        </authorList>
    </citation>
    <scope>NUCLEOTIDE SEQUENCE</scope>
    <source>
        <strain evidence="8">CBS 269.34</strain>
    </source>
</reference>
<evidence type="ECO:0000256" key="1">
    <source>
        <dbReference type="ARBA" id="ARBA00022603"/>
    </source>
</evidence>
<dbReference type="InterPro" id="IPR049560">
    <property type="entry name" value="MeTrfase_RsmB-F_NOP2_cat"/>
</dbReference>
<dbReference type="PROSITE" id="PS51686">
    <property type="entry name" value="SAM_MT_RSMB_NOP"/>
    <property type="match status" value="1"/>
</dbReference>
<dbReference type="GO" id="GO:0005730">
    <property type="term" value="C:nucleolus"/>
    <property type="evidence" value="ECO:0007669"/>
    <property type="project" value="TreeGrafter"/>
</dbReference>
<feature type="binding site" evidence="5">
    <location>
        <position position="283"/>
    </location>
    <ligand>
        <name>S-adenosyl-L-methionine</name>
        <dbReference type="ChEBI" id="CHEBI:59789"/>
    </ligand>
</feature>
<dbReference type="InterPro" id="IPR023267">
    <property type="entry name" value="RCMT"/>
</dbReference>
<dbReference type="GO" id="GO:0070475">
    <property type="term" value="P:rRNA base methylation"/>
    <property type="evidence" value="ECO:0007669"/>
    <property type="project" value="TreeGrafter"/>
</dbReference>
<accession>A0A6A6R150</accession>
<sequence length="580" mass="63477">MSLYYEAASILTNADSTGGSLKSRIFNKKDLKSKPAQVFALVTEASKWSGVLKDVVEKSGLLKEERKLTPVLALLLAHDLLLSKGGVAAPANHVLKLTITRHKARLNAELVKSRIKRGCGTLEQLREQVNSGEVEITTAPNGSPAESIQHPRWVRINTLKTTLEIQLSTTFAGYNKADGLAPVISASGSSKLLYLDPHIPNLIALPPRADFAKSPAYLAGHIIFQDKASCFPAYLLDVQPEDEDIIDACAAPGNKTTHLSAILSERVDSSMPEGPAPKIFAYEKDARRSMILDKMVKIAGADKNVRVKVAKDFLATKPDSLEMEHVRALLLDPSCSGSGIVGRDDNVKVYLPDSKSTEATNSLSRKSKKRKRAKAGVETPKVPTAPLEVEESAPEVAAQDGTELRDRLKALSTFQLHLLTHAMRFPNARKITYSTCSIHFEENEGVVFGALTSPIAKERGWRILARDKQVLGLRRWERRGSWDEDRGDGGIATEKWKAEVLEGCIRCEKGTEEGTMGFFVAAFVRDSTFKAAEPASEVMDEDGEEEEEWSGFSEDDAIPSEPATVQSPASTKGKKPKHKR</sequence>
<dbReference type="PANTHER" id="PTHR22807:SF4">
    <property type="entry name" value="28S RRNA (CYTOSINE-C(5))-METHYLTRANSFERASE"/>
    <property type="match status" value="1"/>
</dbReference>
<comment type="similarity">
    <text evidence="5">Belongs to the class I-like SAM-binding methyltransferase superfamily. RsmB/NOP family.</text>
</comment>
<dbReference type="FunFam" id="3.30.70.1170:FF:000006">
    <property type="entry name" value="NOL1/NOP2/Sun domain family protein"/>
    <property type="match status" value="1"/>
</dbReference>
<keyword evidence="2 5" id="KW-0808">Transferase</keyword>
<feature type="domain" description="SAM-dependent MTase RsmB/NOP-type" evidence="7">
    <location>
        <begin position="142"/>
        <end position="526"/>
    </location>
</feature>
<dbReference type="PANTHER" id="PTHR22807">
    <property type="entry name" value="NOP2 YEAST -RELATED NOL1/NOP2/FMU SUN DOMAIN-CONTAINING"/>
    <property type="match status" value="1"/>
</dbReference>
<keyword evidence="4 5" id="KW-0694">RNA-binding</keyword>
<comment type="caution">
    <text evidence="5">Lacks conserved residue(s) required for the propagation of feature annotation.</text>
</comment>
<dbReference type="Gene3D" id="3.30.70.1170">
    <property type="entry name" value="Sun protein, domain 3"/>
    <property type="match status" value="1"/>
</dbReference>
<dbReference type="OrthoDB" id="435282at2759"/>
<dbReference type="Proteomes" id="UP000799750">
    <property type="component" value="Unassembled WGS sequence"/>
</dbReference>
<dbReference type="PRINTS" id="PR02008">
    <property type="entry name" value="RCMTFAMILY"/>
</dbReference>
<name>A0A6A6R150_9PEZI</name>
<evidence type="ECO:0000256" key="4">
    <source>
        <dbReference type="ARBA" id="ARBA00022884"/>
    </source>
</evidence>
<feature type="binding site" evidence="5">
    <location>
        <position position="332"/>
    </location>
    <ligand>
        <name>S-adenosyl-L-methionine</name>
        <dbReference type="ChEBI" id="CHEBI:59789"/>
    </ligand>
</feature>
<dbReference type="EMBL" id="MU004187">
    <property type="protein sequence ID" value="KAF2497157.1"/>
    <property type="molecule type" value="Genomic_DNA"/>
</dbReference>
<feature type="compositionally biased region" description="Basic residues" evidence="6">
    <location>
        <begin position="365"/>
        <end position="374"/>
    </location>
</feature>
<feature type="active site" description="Nucleophile" evidence="5">
    <location>
        <position position="436"/>
    </location>
</feature>
<keyword evidence="9" id="KW-1185">Reference proteome</keyword>
<feature type="compositionally biased region" description="Acidic residues" evidence="6">
    <location>
        <begin position="538"/>
        <end position="558"/>
    </location>
</feature>
<dbReference type="Pfam" id="PF21148">
    <property type="entry name" value="NSUN5_fdxn-like"/>
    <property type="match status" value="1"/>
</dbReference>
<evidence type="ECO:0000256" key="3">
    <source>
        <dbReference type="ARBA" id="ARBA00022691"/>
    </source>
</evidence>
<evidence type="ECO:0000259" key="7">
    <source>
        <dbReference type="PROSITE" id="PS51686"/>
    </source>
</evidence>
<dbReference type="Gene3D" id="3.40.50.150">
    <property type="entry name" value="Vaccinia Virus protein VP39"/>
    <property type="match status" value="1"/>
</dbReference>
<evidence type="ECO:0000256" key="5">
    <source>
        <dbReference type="PROSITE-ProRule" id="PRU01023"/>
    </source>
</evidence>
<evidence type="ECO:0000256" key="6">
    <source>
        <dbReference type="SAM" id="MobiDB-lite"/>
    </source>
</evidence>
<gene>
    <name evidence="8" type="ORF">BU16DRAFT_508061</name>
</gene>
<dbReference type="GO" id="GO:0003723">
    <property type="term" value="F:RNA binding"/>
    <property type="evidence" value="ECO:0007669"/>
    <property type="project" value="UniProtKB-UniRule"/>
</dbReference>
<dbReference type="Pfam" id="PF21153">
    <property type="entry name" value="NSUN5_N"/>
    <property type="match status" value="1"/>
</dbReference>
<proteinExistence type="inferred from homology"/>
<dbReference type="SUPFAM" id="SSF53335">
    <property type="entry name" value="S-adenosyl-L-methionine-dependent methyltransferases"/>
    <property type="match status" value="1"/>
</dbReference>
<feature type="region of interest" description="Disordered" evidence="6">
    <location>
        <begin position="352"/>
        <end position="382"/>
    </location>
</feature>
<keyword evidence="3 5" id="KW-0949">S-adenosyl-L-methionine</keyword>
<dbReference type="InterPro" id="IPR001678">
    <property type="entry name" value="MeTrfase_RsmB-F_NOP2_dom"/>
</dbReference>
<organism evidence="8 9">
    <name type="scientific">Lophium mytilinum</name>
    <dbReference type="NCBI Taxonomy" id="390894"/>
    <lineage>
        <taxon>Eukaryota</taxon>
        <taxon>Fungi</taxon>
        <taxon>Dikarya</taxon>
        <taxon>Ascomycota</taxon>
        <taxon>Pezizomycotina</taxon>
        <taxon>Dothideomycetes</taxon>
        <taxon>Pleosporomycetidae</taxon>
        <taxon>Mytilinidiales</taxon>
        <taxon>Mytilinidiaceae</taxon>
        <taxon>Lophium</taxon>
    </lineage>
</organism>
<feature type="region of interest" description="Disordered" evidence="6">
    <location>
        <begin position="533"/>
        <end position="580"/>
    </location>
</feature>
<dbReference type="AlphaFoldDB" id="A0A6A6R150"/>
<evidence type="ECO:0000313" key="8">
    <source>
        <dbReference type="EMBL" id="KAF2497157.1"/>
    </source>
</evidence>
<dbReference type="InterPro" id="IPR029063">
    <property type="entry name" value="SAM-dependent_MTases_sf"/>
</dbReference>